<evidence type="ECO:0000256" key="6">
    <source>
        <dbReference type="ARBA" id="ARBA00023002"/>
    </source>
</evidence>
<dbReference type="EC" id="1.5.1.3" evidence="3 7"/>
<gene>
    <name evidence="10" type="ORF">ACFSX4_02465</name>
</gene>
<dbReference type="CDD" id="cd00209">
    <property type="entry name" value="DHFR"/>
    <property type="match status" value="1"/>
</dbReference>
<feature type="domain" description="DHFR" evidence="9">
    <location>
        <begin position="1"/>
        <end position="156"/>
    </location>
</feature>
<protein>
    <recommendedName>
        <fullName evidence="3 7">Dihydrofolate reductase</fullName>
        <ecNumber evidence="3 7">1.5.1.3</ecNumber>
    </recommendedName>
</protein>
<keyword evidence="6 7" id="KW-0560">Oxidoreductase</keyword>
<organism evidence="10 11">
    <name type="scientific">Corticicoccus populi</name>
    <dbReference type="NCBI Taxonomy" id="1812821"/>
    <lineage>
        <taxon>Bacteria</taxon>
        <taxon>Bacillati</taxon>
        <taxon>Bacillota</taxon>
        <taxon>Bacilli</taxon>
        <taxon>Bacillales</taxon>
        <taxon>Staphylococcaceae</taxon>
        <taxon>Corticicoccus</taxon>
    </lineage>
</organism>
<reference evidence="11" key="1">
    <citation type="journal article" date="2019" name="Int. J. Syst. Evol. Microbiol.">
        <title>The Global Catalogue of Microorganisms (GCM) 10K type strain sequencing project: providing services to taxonomists for standard genome sequencing and annotation.</title>
        <authorList>
            <consortium name="The Broad Institute Genomics Platform"/>
            <consortium name="The Broad Institute Genome Sequencing Center for Infectious Disease"/>
            <person name="Wu L."/>
            <person name="Ma J."/>
        </authorList>
    </citation>
    <scope>NUCLEOTIDE SEQUENCE [LARGE SCALE GENOMIC DNA]</scope>
    <source>
        <strain evidence="11">KCTC 33575</strain>
    </source>
</reference>
<evidence type="ECO:0000259" key="9">
    <source>
        <dbReference type="PROSITE" id="PS51330"/>
    </source>
</evidence>
<dbReference type="PIRSF" id="PIRSF000194">
    <property type="entry name" value="DHFR"/>
    <property type="match status" value="1"/>
</dbReference>
<keyword evidence="11" id="KW-1185">Reference proteome</keyword>
<dbReference type="Proteomes" id="UP001597519">
    <property type="component" value="Unassembled WGS sequence"/>
</dbReference>
<keyword evidence="5 7" id="KW-0521">NADP</keyword>
<sequence>MVSLIVAHADQNVIGFKGSMPWHLPDDLKHVKRLTEGNTIVMGRKTYDSIGRPLPNRRNVVMTRDKNFTAEGVDIIHSVDDIKSLDGKVFIFGGSNIYKETMHLVDEMYVTRIYETFGGDTFFPEYDISEWTVSDRETGEVNTRNKYPHEFIHYVRKTQS</sequence>
<dbReference type="PROSITE" id="PS51330">
    <property type="entry name" value="DHFR_2"/>
    <property type="match status" value="1"/>
</dbReference>
<comment type="similarity">
    <text evidence="2 7 8">Belongs to the dihydrofolate reductase family.</text>
</comment>
<accession>A0ABW5WTI5</accession>
<keyword evidence="4 7" id="KW-0554">One-carbon metabolism</keyword>
<evidence type="ECO:0000256" key="7">
    <source>
        <dbReference type="PIRNR" id="PIRNR000194"/>
    </source>
</evidence>
<dbReference type="Gene3D" id="3.40.430.10">
    <property type="entry name" value="Dihydrofolate Reductase, subunit A"/>
    <property type="match status" value="1"/>
</dbReference>
<dbReference type="Pfam" id="PF00186">
    <property type="entry name" value="DHFR_1"/>
    <property type="match status" value="1"/>
</dbReference>
<dbReference type="PANTHER" id="PTHR48069">
    <property type="entry name" value="DIHYDROFOLATE REDUCTASE"/>
    <property type="match status" value="1"/>
</dbReference>
<evidence type="ECO:0000256" key="8">
    <source>
        <dbReference type="RuleBase" id="RU004474"/>
    </source>
</evidence>
<comment type="caution">
    <text evidence="10">The sequence shown here is derived from an EMBL/GenBank/DDBJ whole genome shotgun (WGS) entry which is preliminary data.</text>
</comment>
<dbReference type="InterPro" id="IPR024072">
    <property type="entry name" value="DHFR-like_dom_sf"/>
</dbReference>
<dbReference type="RefSeq" id="WP_377771206.1">
    <property type="nucleotide sequence ID" value="NZ_JBHUOQ010000001.1"/>
</dbReference>
<dbReference type="SUPFAM" id="SSF53597">
    <property type="entry name" value="Dihydrofolate reductase-like"/>
    <property type="match status" value="1"/>
</dbReference>
<dbReference type="PANTHER" id="PTHR48069:SF3">
    <property type="entry name" value="DIHYDROFOLATE REDUCTASE"/>
    <property type="match status" value="1"/>
</dbReference>
<dbReference type="PROSITE" id="PS00075">
    <property type="entry name" value="DHFR_1"/>
    <property type="match status" value="1"/>
</dbReference>
<comment type="catalytic activity">
    <reaction evidence="7">
        <text>(6S)-5,6,7,8-tetrahydrofolate + NADP(+) = 7,8-dihydrofolate + NADPH + H(+)</text>
        <dbReference type="Rhea" id="RHEA:15009"/>
        <dbReference type="ChEBI" id="CHEBI:15378"/>
        <dbReference type="ChEBI" id="CHEBI:57451"/>
        <dbReference type="ChEBI" id="CHEBI:57453"/>
        <dbReference type="ChEBI" id="CHEBI:57783"/>
        <dbReference type="ChEBI" id="CHEBI:58349"/>
        <dbReference type="EC" id="1.5.1.3"/>
    </reaction>
</comment>
<evidence type="ECO:0000256" key="1">
    <source>
        <dbReference type="ARBA" id="ARBA00004903"/>
    </source>
</evidence>
<proteinExistence type="inferred from homology"/>
<dbReference type="PRINTS" id="PR00070">
    <property type="entry name" value="DHFR"/>
</dbReference>
<name>A0ABW5WTI5_9STAP</name>
<comment type="function">
    <text evidence="7">Key enzyme in folate metabolism. Catalyzes an essential reaction for de novo glycine and purine synthesis, and for DNA precursor synthesis.</text>
</comment>
<dbReference type="InterPro" id="IPR017925">
    <property type="entry name" value="DHFR_CS"/>
</dbReference>
<dbReference type="InterPro" id="IPR012259">
    <property type="entry name" value="DHFR"/>
</dbReference>
<evidence type="ECO:0000256" key="5">
    <source>
        <dbReference type="ARBA" id="ARBA00022857"/>
    </source>
</evidence>
<evidence type="ECO:0000313" key="11">
    <source>
        <dbReference type="Proteomes" id="UP001597519"/>
    </source>
</evidence>
<comment type="pathway">
    <text evidence="1 7">Cofactor biosynthesis; tetrahydrofolate biosynthesis; 5,6,7,8-tetrahydrofolate from 7,8-dihydrofolate: step 1/1.</text>
</comment>
<dbReference type="GO" id="GO:0004146">
    <property type="term" value="F:dihydrofolate reductase activity"/>
    <property type="evidence" value="ECO:0007669"/>
    <property type="project" value="UniProtKB-EC"/>
</dbReference>
<dbReference type="EMBL" id="JBHUOQ010000001">
    <property type="protein sequence ID" value="MFD2829313.1"/>
    <property type="molecule type" value="Genomic_DNA"/>
</dbReference>
<dbReference type="InterPro" id="IPR001796">
    <property type="entry name" value="DHFR_dom"/>
</dbReference>
<evidence type="ECO:0000256" key="3">
    <source>
        <dbReference type="ARBA" id="ARBA00012856"/>
    </source>
</evidence>
<evidence type="ECO:0000256" key="2">
    <source>
        <dbReference type="ARBA" id="ARBA00009539"/>
    </source>
</evidence>
<evidence type="ECO:0000256" key="4">
    <source>
        <dbReference type="ARBA" id="ARBA00022563"/>
    </source>
</evidence>
<evidence type="ECO:0000313" key="10">
    <source>
        <dbReference type="EMBL" id="MFD2829313.1"/>
    </source>
</evidence>